<dbReference type="Proteomes" id="UP001362999">
    <property type="component" value="Unassembled WGS sequence"/>
</dbReference>
<dbReference type="InterPro" id="IPR013154">
    <property type="entry name" value="ADH-like_N"/>
</dbReference>
<name>A0AAW0CNH2_9AGAR</name>
<feature type="domain" description="Enoyl reductase (ER)" evidence="1">
    <location>
        <begin position="16"/>
        <end position="310"/>
    </location>
</feature>
<keyword evidence="3" id="KW-1185">Reference proteome</keyword>
<accession>A0AAW0CNH2</accession>
<dbReference type="AlphaFoldDB" id="A0AAW0CNH2"/>
<gene>
    <name evidence="2" type="ORF">R3P38DRAFT_2902243</name>
</gene>
<organism evidence="2 3">
    <name type="scientific">Favolaschia claudopus</name>
    <dbReference type="NCBI Taxonomy" id="2862362"/>
    <lineage>
        <taxon>Eukaryota</taxon>
        <taxon>Fungi</taxon>
        <taxon>Dikarya</taxon>
        <taxon>Basidiomycota</taxon>
        <taxon>Agaricomycotina</taxon>
        <taxon>Agaricomycetes</taxon>
        <taxon>Agaricomycetidae</taxon>
        <taxon>Agaricales</taxon>
        <taxon>Marasmiineae</taxon>
        <taxon>Mycenaceae</taxon>
        <taxon>Favolaschia</taxon>
    </lineage>
</organism>
<sequence length="323" mass="34816">MSLPVKTRQWFYPKHDSYRDLTLEEVSLPSTLGSNEVLVKIHAVSLQFRDLLVSKPNYPRPLPPHLIPCSDMAGEVLSTGQDVRKWKLGDRVAANLLLDKVDEELTPEIAARVLGGPLNGVLTQFRVFPAHSLVAIPEHLSYEEASTLPCAALTAYVSLSSIKAGDTVLVIGTGGTLGAKHVINYNTTPKWDEEVLRLTGGVGVDLVVEVTGNTTLERSIASVRMGGHIAIVGHLASGPTVDLVPPAIRKSLTIRGIYVGSVKQFKAMNRLISANPESTRPVIDKVFSFAEVHAAYAHLESQKHVGKVVIRVSGGVERSEGSG</sequence>
<dbReference type="PANTHER" id="PTHR45033:SF1">
    <property type="entry name" value="OXIDOREDUCTASE (EUROFUNG)"/>
    <property type="match status" value="1"/>
</dbReference>
<dbReference type="InterPro" id="IPR052711">
    <property type="entry name" value="Zinc_ADH-like"/>
</dbReference>
<dbReference type="SUPFAM" id="SSF50129">
    <property type="entry name" value="GroES-like"/>
    <property type="match status" value="1"/>
</dbReference>
<proteinExistence type="predicted"/>
<dbReference type="SMART" id="SM00829">
    <property type="entry name" value="PKS_ER"/>
    <property type="match status" value="1"/>
</dbReference>
<evidence type="ECO:0000313" key="2">
    <source>
        <dbReference type="EMBL" id="KAK7039872.1"/>
    </source>
</evidence>
<dbReference type="SUPFAM" id="SSF51735">
    <property type="entry name" value="NAD(P)-binding Rossmann-fold domains"/>
    <property type="match status" value="1"/>
</dbReference>
<protein>
    <submittedName>
        <fullName evidence="2">Alcohol dehydrogenase superfamily protein</fullName>
    </submittedName>
</protein>
<dbReference type="CDD" id="cd08276">
    <property type="entry name" value="MDR7"/>
    <property type="match status" value="1"/>
</dbReference>
<comment type="caution">
    <text evidence="2">The sequence shown here is derived from an EMBL/GenBank/DDBJ whole genome shotgun (WGS) entry which is preliminary data.</text>
</comment>
<dbReference type="PANTHER" id="PTHR45033">
    <property type="match status" value="1"/>
</dbReference>
<dbReference type="Gene3D" id="3.90.180.10">
    <property type="entry name" value="Medium-chain alcohol dehydrogenases, catalytic domain"/>
    <property type="match status" value="2"/>
</dbReference>
<dbReference type="InterPro" id="IPR020843">
    <property type="entry name" value="ER"/>
</dbReference>
<dbReference type="InterPro" id="IPR011032">
    <property type="entry name" value="GroES-like_sf"/>
</dbReference>
<dbReference type="Gene3D" id="3.40.50.720">
    <property type="entry name" value="NAD(P)-binding Rossmann-like Domain"/>
    <property type="match status" value="2"/>
</dbReference>
<evidence type="ECO:0000259" key="1">
    <source>
        <dbReference type="SMART" id="SM00829"/>
    </source>
</evidence>
<dbReference type="EMBL" id="JAWWNJ010000016">
    <property type="protein sequence ID" value="KAK7039872.1"/>
    <property type="molecule type" value="Genomic_DNA"/>
</dbReference>
<dbReference type="Pfam" id="PF00107">
    <property type="entry name" value="ADH_zinc_N"/>
    <property type="match status" value="1"/>
</dbReference>
<reference evidence="2 3" key="1">
    <citation type="journal article" date="2024" name="J Genomics">
        <title>Draft genome sequencing and assembly of Favolaschia claudopus CIRM-BRFM 2984 isolated from oak limbs.</title>
        <authorList>
            <person name="Navarro D."/>
            <person name="Drula E."/>
            <person name="Chaduli D."/>
            <person name="Cazenave R."/>
            <person name="Ahrendt S."/>
            <person name="Wang J."/>
            <person name="Lipzen A."/>
            <person name="Daum C."/>
            <person name="Barry K."/>
            <person name="Grigoriev I.V."/>
            <person name="Favel A."/>
            <person name="Rosso M.N."/>
            <person name="Martin F."/>
        </authorList>
    </citation>
    <scope>NUCLEOTIDE SEQUENCE [LARGE SCALE GENOMIC DNA]</scope>
    <source>
        <strain evidence="2 3">CIRM-BRFM 2984</strain>
    </source>
</reference>
<dbReference type="InterPro" id="IPR036291">
    <property type="entry name" value="NAD(P)-bd_dom_sf"/>
</dbReference>
<dbReference type="GO" id="GO:0016491">
    <property type="term" value="F:oxidoreductase activity"/>
    <property type="evidence" value="ECO:0007669"/>
    <property type="project" value="InterPro"/>
</dbReference>
<dbReference type="Pfam" id="PF08240">
    <property type="entry name" value="ADH_N"/>
    <property type="match status" value="1"/>
</dbReference>
<dbReference type="InterPro" id="IPR013149">
    <property type="entry name" value="ADH-like_C"/>
</dbReference>
<evidence type="ECO:0000313" key="3">
    <source>
        <dbReference type="Proteomes" id="UP001362999"/>
    </source>
</evidence>